<dbReference type="RefSeq" id="WP_347722353.1">
    <property type="nucleotide sequence ID" value="NZ_CP104395.1"/>
</dbReference>
<keyword evidence="2" id="KW-1185">Reference proteome</keyword>
<evidence type="ECO:0000313" key="1">
    <source>
        <dbReference type="EMBL" id="WEL19483.1"/>
    </source>
</evidence>
<evidence type="ECO:0000313" key="2">
    <source>
        <dbReference type="Proteomes" id="UP001218034"/>
    </source>
</evidence>
<dbReference type="Proteomes" id="UP001218034">
    <property type="component" value="Chromosome"/>
</dbReference>
<protein>
    <recommendedName>
        <fullName evidence="3">Transcription factor CBF/NF-Y/archaeal histone domain-containing protein</fullName>
    </recommendedName>
</protein>
<name>A0ABY8CE61_9ARCH</name>
<accession>A0ABY8CE61</accession>
<dbReference type="EMBL" id="CP104395">
    <property type="protein sequence ID" value="WEL19483.1"/>
    <property type="molecule type" value="Genomic_DNA"/>
</dbReference>
<sequence length="118" mass="13655">MNLEKLVPDNYGQLENSDLALSEGRIRRIFRENMSDEQTLDGDVPHVVNCVLSRMLDEIVEATMKDAEMMHKVKEAHVRKALQNMEVQEEYSAQSEAFINQLRSISKEMEKTADRLED</sequence>
<evidence type="ECO:0008006" key="3">
    <source>
        <dbReference type="Google" id="ProtNLM"/>
    </source>
</evidence>
<gene>
    <name evidence="1" type="ORF">SVXNc_0462</name>
</gene>
<organism evidence="1 2">
    <name type="scientific">Candidatus Nanohalococcus occultus</name>
    <dbReference type="NCBI Taxonomy" id="2978047"/>
    <lineage>
        <taxon>Archaea</taxon>
        <taxon>Candidatus Nanohalarchaeota</taxon>
        <taxon>Candidatus Nanohalarchaeota incertae sedis</taxon>
        <taxon>Candidatus Nanohalococcus</taxon>
    </lineage>
</organism>
<reference evidence="1 2" key="1">
    <citation type="submission" date="2022-09" db="EMBL/GenBank/DDBJ databases">
        <title>Xylan utilization by haloarchaea-nanohaloarchaea associations.</title>
        <authorList>
            <person name="Yakimov M."/>
        </authorList>
    </citation>
    <scope>NUCLEOTIDE SEQUENCE [LARGE SCALE GENOMIC DNA]</scope>
    <source>
        <strain evidence="1 2">SVXNc</strain>
    </source>
</reference>
<dbReference type="GeneID" id="98290497"/>
<proteinExistence type="predicted"/>